<dbReference type="RefSeq" id="WP_127725374.1">
    <property type="nucleotide sequence ID" value="NZ_RLIH01000023.1"/>
</dbReference>
<dbReference type="InterPro" id="IPR003675">
    <property type="entry name" value="Rce1/LyrA-like_dom"/>
</dbReference>
<protein>
    <recommendedName>
        <fullName evidence="2">CAAX prenyl protease 2/Lysostaphin resistance protein A-like domain-containing protein</fullName>
    </recommendedName>
</protein>
<dbReference type="Pfam" id="PF02517">
    <property type="entry name" value="Rce1-like"/>
    <property type="match status" value="1"/>
</dbReference>
<evidence type="ECO:0000256" key="1">
    <source>
        <dbReference type="SAM" id="Phobius"/>
    </source>
</evidence>
<feature type="transmembrane region" description="Helical" evidence="1">
    <location>
        <begin position="127"/>
        <end position="152"/>
    </location>
</feature>
<dbReference type="GO" id="GO:0080120">
    <property type="term" value="P:CAAX-box protein maturation"/>
    <property type="evidence" value="ECO:0007669"/>
    <property type="project" value="UniProtKB-ARBA"/>
</dbReference>
<evidence type="ECO:0000259" key="2">
    <source>
        <dbReference type="Pfam" id="PF02517"/>
    </source>
</evidence>
<dbReference type="Proteomes" id="UP000288812">
    <property type="component" value="Unassembled WGS sequence"/>
</dbReference>
<comment type="caution">
    <text evidence="3">The sequence shown here is derived from an EMBL/GenBank/DDBJ whole genome shotgun (WGS) entry which is preliminary data.</text>
</comment>
<evidence type="ECO:0000313" key="4">
    <source>
        <dbReference type="Proteomes" id="UP000288812"/>
    </source>
</evidence>
<name>A0A437S4D2_9FIRM</name>
<accession>A0A437S4D2</accession>
<feature type="transmembrane region" description="Helical" evidence="1">
    <location>
        <begin position="21"/>
        <end position="41"/>
    </location>
</feature>
<proteinExistence type="predicted"/>
<dbReference type="OrthoDB" id="2318048at2"/>
<feature type="transmembrane region" description="Helical" evidence="1">
    <location>
        <begin position="212"/>
        <end position="231"/>
    </location>
</feature>
<sequence>MEEINTMDSHPLKDKDKKHKFIIFLGLFTIFNIIGEIIGYFSSNVLYYIDLVSSLVYFFPATIGFFIISSIVKKKDRPELNLWSKIKLIVGMLIVEYIAVFIIMILTANSIDAVDNPIIYTVEDTSLISLTIVLAWSMFAEEAYKISTFFLFNGSFSYEDKNRYWISWIITSTIFGLFHLATYDYNVLQCLIMIGLPTIFYGYLWKKSMRPSLMWAVHFLFDYLIIMPLYLV</sequence>
<keyword evidence="1" id="KW-1133">Transmembrane helix</keyword>
<gene>
    <name evidence="3" type="ORF">EF514_10355</name>
</gene>
<feature type="transmembrane region" description="Helical" evidence="1">
    <location>
        <begin position="88"/>
        <end position="107"/>
    </location>
</feature>
<feature type="transmembrane region" description="Helical" evidence="1">
    <location>
        <begin position="186"/>
        <end position="205"/>
    </location>
</feature>
<keyword evidence="1" id="KW-0812">Transmembrane</keyword>
<feature type="transmembrane region" description="Helical" evidence="1">
    <location>
        <begin position="47"/>
        <end position="68"/>
    </location>
</feature>
<keyword evidence="4" id="KW-1185">Reference proteome</keyword>
<evidence type="ECO:0000313" key="3">
    <source>
        <dbReference type="EMBL" id="RVU53869.1"/>
    </source>
</evidence>
<organism evidence="3 4">
    <name type="scientific">Anaerosphaera multitolerans</name>
    <dbReference type="NCBI Taxonomy" id="2487351"/>
    <lineage>
        <taxon>Bacteria</taxon>
        <taxon>Bacillati</taxon>
        <taxon>Bacillota</taxon>
        <taxon>Tissierellia</taxon>
        <taxon>Tissierellales</taxon>
        <taxon>Peptoniphilaceae</taxon>
        <taxon>Anaerosphaera</taxon>
    </lineage>
</organism>
<feature type="transmembrane region" description="Helical" evidence="1">
    <location>
        <begin position="164"/>
        <end position="180"/>
    </location>
</feature>
<dbReference type="GO" id="GO:0004175">
    <property type="term" value="F:endopeptidase activity"/>
    <property type="evidence" value="ECO:0007669"/>
    <property type="project" value="UniProtKB-ARBA"/>
</dbReference>
<keyword evidence="1" id="KW-0472">Membrane</keyword>
<dbReference type="EMBL" id="RLIH01000023">
    <property type="protein sequence ID" value="RVU53869.1"/>
    <property type="molecule type" value="Genomic_DNA"/>
</dbReference>
<reference evidence="3 4" key="1">
    <citation type="submission" date="2018-11" db="EMBL/GenBank/DDBJ databases">
        <title>Genome sequencing and assembly of Anaerosphaera sp. nov., GS7-6-2.</title>
        <authorList>
            <person name="Rettenmaier R."/>
            <person name="Liebl W."/>
            <person name="Zverlov V."/>
        </authorList>
    </citation>
    <scope>NUCLEOTIDE SEQUENCE [LARGE SCALE GENOMIC DNA]</scope>
    <source>
        <strain evidence="3 4">GS7-6-2</strain>
    </source>
</reference>
<dbReference type="AlphaFoldDB" id="A0A437S4D2"/>
<feature type="domain" description="CAAX prenyl protease 2/Lysostaphin resistance protein A-like" evidence="2">
    <location>
        <begin position="132"/>
        <end position="223"/>
    </location>
</feature>